<proteinExistence type="predicted"/>
<dbReference type="InterPro" id="IPR009057">
    <property type="entry name" value="Homeodomain-like_sf"/>
</dbReference>
<keyword evidence="6" id="KW-1185">Reference proteome</keyword>
<dbReference type="PANTHER" id="PTHR43280">
    <property type="entry name" value="ARAC-FAMILY TRANSCRIPTIONAL REGULATOR"/>
    <property type="match status" value="1"/>
</dbReference>
<dbReference type="Pfam" id="PF12833">
    <property type="entry name" value="HTH_18"/>
    <property type="match status" value="1"/>
</dbReference>
<evidence type="ECO:0000259" key="4">
    <source>
        <dbReference type="PROSITE" id="PS01124"/>
    </source>
</evidence>
<organism evidence="5 6">
    <name type="scientific">Mordavella massiliensis</name>
    <dbReference type="NCBI Taxonomy" id="1871024"/>
    <lineage>
        <taxon>Bacteria</taxon>
        <taxon>Bacillati</taxon>
        <taxon>Bacillota</taxon>
        <taxon>Clostridia</taxon>
        <taxon>Eubacteriales</taxon>
        <taxon>Clostridiaceae</taxon>
        <taxon>Mordavella</taxon>
    </lineage>
</organism>
<keyword evidence="3" id="KW-0804">Transcription</keyword>
<name>A0A938X2Z8_9CLOT</name>
<dbReference type="SUPFAM" id="SSF51215">
    <property type="entry name" value="Regulatory protein AraC"/>
    <property type="match status" value="1"/>
</dbReference>
<dbReference type="GO" id="GO:0043565">
    <property type="term" value="F:sequence-specific DNA binding"/>
    <property type="evidence" value="ECO:0007669"/>
    <property type="project" value="InterPro"/>
</dbReference>
<dbReference type="InterPro" id="IPR018060">
    <property type="entry name" value="HTH_AraC"/>
</dbReference>
<dbReference type="GO" id="GO:0003700">
    <property type="term" value="F:DNA-binding transcription factor activity"/>
    <property type="evidence" value="ECO:0007669"/>
    <property type="project" value="InterPro"/>
</dbReference>
<dbReference type="Pfam" id="PF02311">
    <property type="entry name" value="AraC_binding"/>
    <property type="match status" value="1"/>
</dbReference>
<comment type="caution">
    <text evidence="5">The sequence shown here is derived from an EMBL/GenBank/DDBJ whole genome shotgun (WGS) entry which is preliminary data.</text>
</comment>
<gene>
    <name evidence="5" type="ORF">H6A13_06525</name>
</gene>
<reference evidence="5" key="2">
    <citation type="journal article" date="2021" name="Sci. Rep.">
        <title>The distribution of antibiotic resistance genes in chicken gut microbiota commensals.</title>
        <authorList>
            <person name="Juricova H."/>
            <person name="Matiasovicova J."/>
            <person name="Kubasova T."/>
            <person name="Cejkova D."/>
            <person name="Rychlik I."/>
        </authorList>
    </citation>
    <scope>NUCLEOTIDE SEQUENCE</scope>
    <source>
        <strain evidence="5">An420c</strain>
    </source>
</reference>
<dbReference type="SMART" id="SM00342">
    <property type="entry name" value="HTH_ARAC"/>
    <property type="match status" value="1"/>
</dbReference>
<evidence type="ECO:0000256" key="2">
    <source>
        <dbReference type="ARBA" id="ARBA00023125"/>
    </source>
</evidence>
<protein>
    <submittedName>
        <fullName evidence="5">AraC family transcriptional regulator</fullName>
    </submittedName>
</protein>
<feature type="domain" description="HTH araC/xylS-type" evidence="4">
    <location>
        <begin position="182"/>
        <end position="279"/>
    </location>
</feature>
<evidence type="ECO:0000256" key="1">
    <source>
        <dbReference type="ARBA" id="ARBA00023015"/>
    </source>
</evidence>
<dbReference type="InterPro" id="IPR003313">
    <property type="entry name" value="AraC-bd"/>
</dbReference>
<dbReference type="Gene3D" id="1.10.10.60">
    <property type="entry name" value="Homeodomain-like"/>
    <property type="match status" value="2"/>
</dbReference>
<keyword evidence="1" id="KW-0805">Transcription regulation</keyword>
<evidence type="ECO:0000256" key="3">
    <source>
        <dbReference type="ARBA" id="ARBA00023163"/>
    </source>
</evidence>
<accession>A0A938X2Z8</accession>
<dbReference type="SUPFAM" id="SSF46689">
    <property type="entry name" value="Homeodomain-like"/>
    <property type="match status" value="2"/>
</dbReference>
<dbReference type="RefSeq" id="WP_204908804.1">
    <property type="nucleotide sequence ID" value="NZ_JACJLV010000016.1"/>
</dbReference>
<sequence length="280" mass="33252">MEMYTKKGYLNSEFRLFHLTDRETHEIAYHYHDFDKITIFIKGNVSYMIEGKSYALKPYDIVLVRHGDIHRLSVDNSVLYERIIVYISPNFMDAYHTDSYDLSFCFRKAELEHSNVLRISSLEKSSLFRSIMRLEHSFSDDGYASELYRQVLFLEFMIHLNRAARKNRLEFIDTQNYNLKIQEILQYVNDHLSEDLTIDGLAGRFFISKYYMMRLFKQETGYTLGQYITQKRLLLARELILSGVPSTQVCFDCGFRDYSTFSRSYKKLFQESPRETLALS</sequence>
<dbReference type="PROSITE" id="PS01124">
    <property type="entry name" value="HTH_ARAC_FAMILY_2"/>
    <property type="match status" value="1"/>
</dbReference>
<dbReference type="AlphaFoldDB" id="A0A938X2Z8"/>
<dbReference type="InterPro" id="IPR037923">
    <property type="entry name" value="HTH-like"/>
</dbReference>
<evidence type="ECO:0000313" key="5">
    <source>
        <dbReference type="EMBL" id="MBM6826760.1"/>
    </source>
</evidence>
<keyword evidence="2" id="KW-0238">DNA-binding</keyword>
<dbReference type="PANTHER" id="PTHR43280:SF34">
    <property type="entry name" value="ARAC-FAMILY TRANSCRIPTIONAL REGULATOR"/>
    <property type="match status" value="1"/>
</dbReference>
<dbReference type="InterPro" id="IPR014710">
    <property type="entry name" value="RmlC-like_jellyroll"/>
</dbReference>
<reference evidence="5" key="1">
    <citation type="submission" date="2020-08" db="EMBL/GenBank/DDBJ databases">
        <authorList>
            <person name="Cejkova D."/>
            <person name="Kubasova T."/>
            <person name="Jahodarova E."/>
            <person name="Rychlik I."/>
        </authorList>
    </citation>
    <scope>NUCLEOTIDE SEQUENCE</scope>
    <source>
        <strain evidence="5">An420c</strain>
    </source>
</reference>
<dbReference type="Gene3D" id="2.60.120.10">
    <property type="entry name" value="Jelly Rolls"/>
    <property type="match status" value="1"/>
</dbReference>
<dbReference type="Proteomes" id="UP000713880">
    <property type="component" value="Unassembled WGS sequence"/>
</dbReference>
<evidence type="ECO:0000313" key="6">
    <source>
        <dbReference type="Proteomes" id="UP000713880"/>
    </source>
</evidence>
<dbReference type="EMBL" id="JACJLV010000016">
    <property type="protein sequence ID" value="MBM6826760.1"/>
    <property type="molecule type" value="Genomic_DNA"/>
</dbReference>